<evidence type="ECO:0000313" key="12">
    <source>
        <dbReference type="Proteomes" id="UP001193680"/>
    </source>
</evidence>
<evidence type="ECO:0000256" key="1">
    <source>
        <dbReference type="ARBA" id="ARBA00004370"/>
    </source>
</evidence>
<feature type="domain" description="POTRA" evidence="10">
    <location>
        <begin position="36"/>
        <end position="104"/>
    </location>
</feature>
<dbReference type="PANTHER" id="PTHR12815">
    <property type="entry name" value="SORTING AND ASSEMBLY MACHINERY SAMM50 PROTEIN FAMILY MEMBER"/>
    <property type="match status" value="1"/>
</dbReference>
<protein>
    <recommendedName>
        <fullName evidence="8 9">Outer membrane protein assembly factor BamA</fullName>
    </recommendedName>
</protein>
<evidence type="ECO:0000256" key="9">
    <source>
        <dbReference type="NCBIfam" id="TIGR03303"/>
    </source>
</evidence>
<reference evidence="11 12" key="1">
    <citation type="submission" date="2020-06" db="EMBL/GenBank/DDBJ databases">
        <authorList>
            <person name="Scott K."/>
        </authorList>
    </citation>
    <scope>NUCLEOTIDE SEQUENCE [LARGE SCALE GENOMIC DNA]</scope>
    <source>
        <strain evidence="11 12">HH1</strain>
    </source>
</reference>
<keyword evidence="2 8" id="KW-1134">Transmembrane beta strand</keyword>
<dbReference type="PIRSF" id="PIRSF006076">
    <property type="entry name" value="OM_assembly_OMP85"/>
    <property type="match status" value="1"/>
</dbReference>
<feature type="domain" description="POTRA" evidence="10">
    <location>
        <begin position="105"/>
        <end position="185"/>
    </location>
</feature>
<organism evidence="11 12">
    <name type="scientific">Thiomicrorhabdus heinhorstiae</name>
    <dbReference type="NCBI Taxonomy" id="2748010"/>
    <lineage>
        <taxon>Bacteria</taxon>
        <taxon>Pseudomonadati</taxon>
        <taxon>Pseudomonadota</taxon>
        <taxon>Gammaproteobacteria</taxon>
        <taxon>Thiotrichales</taxon>
        <taxon>Piscirickettsiaceae</taxon>
        <taxon>Thiomicrorhabdus</taxon>
    </lineage>
</organism>
<comment type="subunit">
    <text evidence="8">Part of the Bam complex.</text>
</comment>
<dbReference type="Gene3D" id="2.40.160.50">
    <property type="entry name" value="membrane protein fhac: a member of the omp85/tpsb transporter family"/>
    <property type="match status" value="1"/>
</dbReference>
<comment type="similarity">
    <text evidence="8">Belongs to the BamA family.</text>
</comment>
<dbReference type="InterPro" id="IPR000184">
    <property type="entry name" value="Bac_surfAg_D15"/>
</dbReference>
<evidence type="ECO:0000256" key="7">
    <source>
        <dbReference type="ARBA" id="ARBA00023237"/>
    </source>
</evidence>
<gene>
    <name evidence="8 11" type="primary">bamA</name>
    <name evidence="11" type="ORF">H8792_000515</name>
</gene>
<keyword evidence="6 8" id="KW-0472">Membrane</keyword>
<feature type="domain" description="POTRA" evidence="10">
    <location>
        <begin position="357"/>
        <end position="429"/>
    </location>
</feature>
<keyword evidence="4 8" id="KW-0732">Signal</keyword>
<feature type="chain" id="PRO_5044932363" description="Outer membrane protein assembly factor BamA" evidence="8">
    <location>
        <begin position="36"/>
        <end position="772"/>
    </location>
</feature>
<dbReference type="Proteomes" id="UP001193680">
    <property type="component" value="Unassembled WGS sequence"/>
</dbReference>
<dbReference type="Pfam" id="PF01103">
    <property type="entry name" value="Omp85"/>
    <property type="match status" value="1"/>
</dbReference>
<dbReference type="Gene3D" id="3.10.20.310">
    <property type="entry name" value="membrane protein fhac"/>
    <property type="match status" value="5"/>
</dbReference>
<evidence type="ECO:0000256" key="5">
    <source>
        <dbReference type="ARBA" id="ARBA00022737"/>
    </source>
</evidence>
<feature type="domain" description="POTRA" evidence="10">
    <location>
        <begin position="188"/>
        <end position="273"/>
    </location>
</feature>
<dbReference type="NCBIfam" id="TIGR03303">
    <property type="entry name" value="OM_YaeT"/>
    <property type="match status" value="1"/>
</dbReference>
<evidence type="ECO:0000259" key="10">
    <source>
        <dbReference type="PROSITE" id="PS51779"/>
    </source>
</evidence>
<dbReference type="EMBL" id="JACBGI020000001">
    <property type="protein sequence ID" value="MBF6056820.1"/>
    <property type="molecule type" value="Genomic_DNA"/>
</dbReference>
<evidence type="ECO:0000256" key="2">
    <source>
        <dbReference type="ARBA" id="ARBA00022452"/>
    </source>
</evidence>
<dbReference type="InterPro" id="IPR023707">
    <property type="entry name" value="OM_assembly_BamA"/>
</dbReference>
<evidence type="ECO:0000256" key="4">
    <source>
        <dbReference type="ARBA" id="ARBA00022729"/>
    </source>
</evidence>
<dbReference type="InterPro" id="IPR039910">
    <property type="entry name" value="D15-like"/>
</dbReference>
<evidence type="ECO:0000256" key="8">
    <source>
        <dbReference type="HAMAP-Rule" id="MF_01430"/>
    </source>
</evidence>
<evidence type="ECO:0000256" key="3">
    <source>
        <dbReference type="ARBA" id="ARBA00022692"/>
    </source>
</evidence>
<dbReference type="InterPro" id="IPR010827">
    <property type="entry name" value="BamA/TamA_POTRA"/>
</dbReference>
<feature type="domain" description="POTRA" evidence="10">
    <location>
        <begin position="276"/>
        <end position="354"/>
    </location>
</feature>
<keyword evidence="5 8" id="KW-0677">Repeat</keyword>
<feature type="signal peptide" evidence="8">
    <location>
        <begin position="1"/>
        <end position="35"/>
    </location>
</feature>
<name>A0ABS0BSH3_9GAMM</name>
<comment type="function">
    <text evidence="8">Part of the outer membrane protein assembly complex, which is involved in assembly and insertion of beta-barrel proteins into the outer membrane.</text>
</comment>
<keyword evidence="7 8" id="KW-0998">Cell outer membrane</keyword>
<evidence type="ECO:0000256" key="6">
    <source>
        <dbReference type="ARBA" id="ARBA00023136"/>
    </source>
</evidence>
<accession>A0ABS0BSH3</accession>
<keyword evidence="3 8" id="KW-0812">Transmembrane</keyword>
<dbReference type="InterPro" id="IPR034746">
    <property type="entry name" value="POTRA"/>
</dbReference>
<proteinExistence type="inferred from homology"/>
<comment type="caution">
    <text evidence="11">The sequence shown here is derived from an EMBL/GenBank/DDBJ whole genome shotgun (WGS) entry which is preliminary data.</text>
</comment>
<sequence precursor="true">MVNRNKRSINGARFKKAAVSAALASLLLAPSISYAFVVDKIEIEGGNRISGETIRTYLPFRTGQNLDGRLTRETIERLYKTGFFKDVSLLQKDDSTLVIKVVERPSIAEIKMEGNNLIDSDALKDALDSLGLKKGRIYNQLDMDRIIIDLKRRYHNQGYYAASVEIISEELPRNRVDLKIKIVEGEPATIGRINLVGNHVYSDKRLKSRLQMSENATFGDGDKYSKPKLEADIETVKSYYMDHGYAEFKILSSQVSLSDDKTKVFITINMDEGPQYTINSVQFLGDTIVPQEEVERLITFKKGDVFSRSAVIDGVKDLRERLSEEGYAFAEVVPDSKLNKENRTIDLSVKVEPKSRVYIRRIEIEGNTRTRDDVIRRELRQLESAPYSLKAVRQSKERLARLGFFKSSDIQSKRVSDDEVDLVVKVEEQPTGSFSAGVTLSQLDGLGFNIGLSERNFIGSGNKLDLNIATTDAKKSADIGLTNPYFTPDGVSLGAGFYFREINADELDIADYTTNNLGLRFSMGYPLSETNSINYGLKLDSQDLVCSDSFTYCHDYVSEYGKSTNSVQLSMGWSHNSTNSFYFPSKGLKTSLSFEAVLPGTSKASFYKVYADQSWFYPLSENISLQFKAGISYGDGYGDISELPFYENFYVGGIGSVRGFEPNSLGERYDLTLDGSDRPKGGGLKTVATTGLVFPVPFIEDSSNIRLSWFFDVGNVYKDLDAFDSAELRASTGLGVSWITPVGPLSFSFAQPVIYRSTDRTQVFQFTLGVGF</sequence>
<comment type="subcellular location">
    <subcellularLocation>
        <location evidence="8">Cell outer membrane</location>
    </subcellularLocation>
    <subcellularLocation>
        <location evidence="1">Membrane</location>
    </subcellularLocation>
</comment>
<dbReference type="RefSeq" id="WP_194947184.1">
    <property type="nucleotide sequence ID" value="NZ_JACBGI020000001.1"/>
</dbReference>
<dbReference type="Pfam" id="PF07244">
    <property type="entry name" value="POTRA"/>
    <property type="match status" value="5"/>
</dbReference>
<evidence type="ECO:0000313" key="11">
    <source>
        <dbReference type="EMBL" id="MBF6056820.1"/>
    </source>
</evidence>
<dbReference type="PANTHER" id="PTHR12815:SF23">
    <property type="entry name" value="OUTER MEMBRANE PROTEIN ASSEMBLY FACTOR BAMA"/>
    <property type="match status" value="1"/>
</dbReference>
<dbReference type="PROSITE" id="PS51779">
    <property type="entry name" value="POTRA"/>
    <property type="match status" value="5"/>
</dbReference>
<dbReference type="HAMAP" id="MF_01430">
    <property type="entry name" value="OM_assembly_BamA"/>
    <property type="match status" value="1"/>
</dbReference>
<reference evidence="11 12" key="2">
    <citation type="submission" date="2020-11" db="EMBL/GenBank/DDBJ databases">
        <title>Sulfur oxidizing isolate from Hospital Hole Sinkhole.</title>
        <authorList>
            <person name="Scott K.M."/>
        </authorList>
    </citation>
    <scope>NUCLEOTIDE SEQUENCE [LARGE SCALE GENOMIC DNA]</scope>
    <source>
        <strain evidence="11 12">HH1</strain>
    </source>
</reference>
<keyword evidence="12" id="KW-1185">Reference proteome</keyword>